<keyword evidence="2" id="KW-1185">Reference proteome</keyword>
<accession>A0A9D4Q159</accession>
<proteinExistence type="predicted"/>
<gene>
    <name evidence="1" type="ORF">HPB52_014051</name>
</gene>
<organism evidence="1 2">
    <name type="scientific">Rhipicephalus sanguineus</name>
    <name type="common">Brown dog tick</name>
    <name type="synonym">Ixodes sanguineus</name>
    <dbReference type="NCBI Taxonomy" id="34632"/>
    <lineage>
        <taxon>Eukaryota</taxon>
        <taxon>Metazoa</taxon>
        <taxon>Ecdysozoa</taxon>
        <taxon>Arthropoda</taxon>
        <taxon>Chelicerata</taxon>
        <taxon>Arachnida</taxon>
        <taxon>Acari</taxon>
        <taxon>Parasitiformes</taxon>
        <taxon>Ixodida</taxon>
        <taxon>Ixodoidea</taxon>
        <taxon>Ixodidae</taxon>
        <taxon>Rhipicephalinae</taxon>
        <taxon>Rhipicephalus</taxon>
        <taxon>Rhipicephalus</taxon>
    </lineage>
</organism>
<evidence type="ECO:0000313" key="2">
    <source>
        <dbReference type="Proteomes" id="UP000821837"/>
    </source>
</evidence>
<comment type="caution">
    <text evidence="1">The sequence shown here is derived from an EMBL/GenBank/DDBJ whole genome shotgun (WGS) entry which is preliminary data.</text>
</comment>
<evidence type="ECO:0000313" key="1">
    <source>
        <dbReference type="EMBL" id="KAH7962047.1"/>
    </source>
</evidence>
<dbReference type="EMBL" id="JABSTV010001249">
    <property type="protein sequence ID" value="KAH7962047.1"/>
    <property type="molecule type" value="Genomic_DNA"/>
</dbReference>
<sequence>MTAATTVTGYDPISLQVVTMETPSLHQAMSSKNKYLAEIVKLWERKQSHAAAPPKGNGSSAVAQ</sequence>
<protein>
    <submittedName>
        <fullName evidence="1">Uncharacterized protein</fullName>
    </submittedName>
</protein>
<reference evidence="1" key="2">
    <citation type="submission" date="2021-09" db="EMBL/GenBank/DDBJ databases">
        <authorList>
            <person name="Jia N."/>
            <person name="Wang J."/>
            <person name="Shi W."/>
            <person name="Du L."/>
            <person name="Sun Y."/>
            <person name="Zhan W."/>
            <person name="Jiang J."/>
            <person name="Wang Q."/>
            <person name="Zhang B."/>
            <person name="Ji P."/>
            <person name="Sakyi L.B."/>
            <person name="Cui X."/>
            <person name="Yuan T."/>
            <person name="Jiang B."/>
            <person name="Yang W."/>
            <person name="Lam T.T.-Y."/>
            <person name="Chang Q."/>
            <person name="Ding S."/>
            <person name="Wang X."/>
            <person name="Zhu J."/>
            <person name="Ruan X."/>
            <person name="Zhao L."/>
            <person name="Wei J."/>
            <person name="Que T."/>
            <person name="Du C."/>
            <person name="Cheng J."/>
            <person name="Dai P."/>
            <person name="Han X."/>
            <person name="Huang E."/>
            <person name="Gao Y."/>
            <person name="Liu J."/>
            <person name="Shao H."/>
            <person name="Ye R."/>
            <person name="Li L."/>
            <person name="Wei W."/>
            <person name="Wang X."/>
            <person name="Wang C."/>
            <person name="Huo Q."/>
            <person name="Li W."/>
            <person name="Guo W."/>
            <person name="Chen H."/>
            <person name="Chen S."/>
            <person name="Zhou L."/>
            <person name="Zhou L."/>
            <person name="Ni X."/>
            <person name="Tian J."/>
            <person name="Zhou Y."/>
            <person name="Sheng Y."/>
            <person name="Liu T."/>
            <person name="Pan Y."/>
            <person name="Xia L."/>
            <person name="Li J."/>
            <person name="Zhao F."/>
            <person name="Cao W."/>
        </authorList>
    </citation>
    <scope>NUCLEOTIDE SEQUENCE</scope>
    <source>
        <strain evidence="1">Rsan-2018</strain>
        <tissue evidence="1">Larvae</tissue>
    </source>
</reference>
<dbReference type="Proteomes" id="UP000821837">
    <property type="component" value="Chromosome 3"/>
</dbReference>
<reference evidence="1" key="1">
    <citation type="journal article" date="2020" name="Cell">
        <title>Large-Scale Comparative Analyses of Tick Genomes Elucidate Their Genetic Diversity and Vector Capacities.</title>
        <authorList>
            <consortium name="Tick Genome and Microbiome Consortium (TIGMIC)"/>
            <person name="Jia N."/>
            <person name="Wang J."/>
            <person name="Shi W."/>
            <person name="Du L."/>
            <person name="Sun Y."/>
            <person name="Zhan W."/>
            <person name="Jiang J.F."/>
            <person name="Wang Q."/>
            <person name="Zhang B."/>
            <person name="Ji P."/>
            <person name="Bell-Sakyi L."/>
            <person name="Cui X.M."/>
            <person name="Yuan T.T."/>
            <person name="Jiang B.G."/>
            <person name="Yang W.F."/>
            <person name="Lam T.T."/>
            <person name="Chang Q.C."/>
            <person name="Ding S.J."/>
            <person name="Wang X.J."/>
            <person name="Zhu J.G."/>
            <person name="Ruan X.D."/>
            <person name="Zhao L."/>
            <person name="Wei J.T."/>
            <person name="Ye R.Z."/>
            <person name="Que T.C."/>
            <person name="Du C.H."/>
            <person name="Zhou Y.H."/>
            <person name="Cheng J.X."/>
            <person name="Dai P.F."/>
            <person name="Guo W.B."/>
            <person name="Han X.H."/>
            <person name="Huang E.J."/>
            <person name="Li L.F."/>
            <person name="Wei W."/>
            <person name="Gao Y.C."/>
            <person name="Liu J.Z."/>
            <person name="Shao H.Z."/>
            <person name="Wang X."/>
            <person name="Wang C.C."/>
            <person name="Yang T.C."/>
            <person name="Huo Q.B."/>
            <person name="Li W."/>
            <person name="Chen H.Y."/>
            <person name="Chen S.E."/>
            <person name="Zhou L.G."/>
            <person name="Ni X.B."/>
            <person name="Tian J.H."/>
            <person name="Sheng Y."/>
            <person name="Liu T."/>
            <person name="Pan Y.S."/>
            <person name="Xia L.Y."/>
            <person name="Li J."/>
            <person name="Zhao F."/>
            <person name="Cao W.C."/>
        </authorList>
    </citation>
    <scope>NUCLEOTIDE SEQUENCE</scope>
    <source>
        <strain evidence="1">Rsan-2018</strain>
    </source>
</reference>
<name>A0A9D4Q159_RHISA</name>
<dbReference type="AlphaFoldDB" id="A0A9D4Q159"/>